<accession>A0ABT9N9R0</accession>
<comment type="similarity">
    <text evidence="1">Belongs to the SorC transcriptional regulatory family.</text>
</comment>
<dbReference type="InterPro" id="IPR037171">
    <property type="entry name" value="NagB/RpiA_transferase-like"/>
</dbReference>
<dbReference type="Gene3D" id="3.40.50.1360">
    <property type="match status" value="1"/>
</dbReference>
<comment type="caution">
    <text evidence="6">The sequence shown here is derived from an EMBL/GenBank/DDBJ whole genome shotgun (WGS) entry which is preliminary data.</text>
</comment>
<protein>
    <submittedName>
        <fullName evidence="6">Deoxyribonucleoside regulator</fullName>
    </submittedName>
</protein>
<dbReference type="InterPro" id="IPR036388">
    <property type="entry name" value="WH-like_DNA-bd_sf"/>
</dbReference>
<keyword evidence="2" id="KW-0805">Transcription regulation</keyword>
<feature type="domain" description="HTH cro/C1-type" evidence="5">
    <location>
        <begin position="21"/>
        <end position="41"/>
    </location>
</feature>
<evidence type="ECO:0000259" key="5">
    <source>
        <dbReference type="PROSITE" id="PS50943"/>
    </source>
</evidence>
<dbReference type="Gene3D" id="1.10.10.10">
    <property type="entry name" value="Winged helix-like DNA-binding domain superfamily/Winged helix DNA-binding domain"/>
    <property type="match status" value="1"/>
</dbReference>
<evidence type="ECO:0000256" key="2">
    <source>
        <dbReference type="ARBA" id="ARBA00023015"/>
    </source>
</evidence>
<dbReference type="RefSeq" id="WP_278057821.1">
    <property type="nucleotide sequence ID" value="NZ_CP121247.1"/>
</dbReference>
<dbReference type="SUPFAM" id="SSF100950">
    <property type="entry name" value="NagB/RpiA/CoA transferase-like"/>
    <property type="match status" value="1"/>
</dbReference>
<dbReference type="InterPro" id="IPR007324">
    <property type="entry name" value="Sugar-bd_dom_put"/>
</dbReference>
<dbReference type="InterPro" id="IPR051054">
    <property type="entry name" value="SorC_transcr_regulators"/>
</dbReference>
<gene>
    <name evidence="6" type="ORF">J2S49_000520</name>
</gene>
<sequence length="324" mass="34663">MNDLTSHDIQALDAAKLYYSGLTQAQVAAKLHVARPTVSKLLAHAKHRGFVKIVVVDPRDHDESLVDTLIARYRLLDVVLVSPADPSPAALRAALGAAGAKLLARLVRDGDAIGVVPSRTLAVVADHLPSTPRKNVRVVQMSNGLSDPQPRGGLTTLERIAGAFDAQCMKFGAPTFVNSVAELNQLTTAPPVRRVFQAAGEARVVVYTTGDIATNRALVEATPMSTTDRAAILSRSVGDICTRFVDERGRICSPDFNNRTLGISLPDLRSKEQKILVAGGEAKAPVIRAALENGYVNRLVIDSATARIIAGNPGELREWDFINA</sequence>
<proteinExistence type="inferred from homology"/>
<evidence type="ECO:0000256" key="3">
    <source>
        <dbReference type="ARBA" id="ARBA00023125"/>
    </source>
</evidence>
<dbReference type="Proteomes" id="UP001235966">
    <property type="component" value="Unassembled WGS sequence"/>
</dbReference>
<dbReference type="EMBL" id="JAUSQW010000001">
    <property type="protein sequence ID" value="MDP9800444.1"/>
    <property type="molecule type" value="Genomic_DNA"/>
</dbReference>
<dbReference type="Pfam" id="PF04198">
    <property type="entry name" value="Sugar-bind"/>
    <property type="match status" value="1"/>
</dbReference>
<evidence type="ECO:0000313" key="7">
    <source>
        <dbReference type="Proteomes" id="UP001235966"/>
    </source>
</evidence>
<reference evidence="6 7" key="1">
    <citation type="submission" date="2023-07" db="EMBL/GenBank/DDBJ databases">
        <title>Sequencing the genomes of 1000 actinobacteria strains.</title>
        <authorList>
            <person name="Klenk H.-P."/>
        </authorList>
    </citation>
    <scope>NUCLEOTIDE SEQUENCE [LARGE SCALE GENOMIC DNA]</scope>
    <source>
        <strain evidence="6 7">DSM 102162</strain>
    </source>
</reference>
<dbReference type="PANTHER" id="PTHR34294:SF1">
    <property type="entry name" value="TRANSCRIPTIONAL REGULATOR LSRR"/>
    <property type="match status" value="1"/>
</dbReference>
<evidence type="ECO:0000256" key="1">
    <source>
        <dbReference type="ARBA" id="ARBA00010466"/>
    </source>
</evidence>
<evidence type="ECO:0000256" key="4">
    <source>
        <dbReference type="ARBA" id="ARBA00023163"/>
    </source>
</evidence>
<dbReference type="InterPro" id="IPR001387">
    <property type="entry name" value="Cro/C1-type_HTH"/>
</dbReference>
<keyword evidence="3" id="KW-0238">DNA-binding</keyword>
<dbReference type="PROSITE" id="PS50943">
    <property type="entry name" value="HTH_CROC1"/>
    <property type="match status" value="1"/>
</dbReference>
<keyword evidence="7" id="KW-1185">Reference proteome</keyword>
<keyword evidence="4" id="KW-0804">Transcription</keyword>
<organism evidence="6 7">
    <name type="scientific">Arcanobacterium wilhelmae</name>
    <dbReference type="NCBI Taxonomy" id="1803177"/>
    <lineage>
        <taxon>Bacteria</taxon>
        <taxon>Bacillati</taxon>
        <taxon>Actinomycetota</taxon>
        <taxon>Actinomycetes</taxon>
        <taxon>Actinomycetales</taxon>
        <taxon>Actinomycetaceae</taxon>
        <taxon>Arcanobacterium</taxon>
    </lineage>
</organism>
<dbReference type="PANTHER" id="PTHR34294">
    <property type="entry name" value="TRANSCRIPTIONAL REGULATOR-RELATED"/>
    <property type="match status" value="1"/>
</dbReference>
<name>A0ABT9N9R0_9ACTO</name>
<evidence type="ECO:0000313" key="6">
    <source>
        <dbReference type="EMBL" id="MDP9800444.1"/>
    </source>
</evidence>